<keyword evidence="2" id="KW-1185">Reference proteome</keyword>
<evidence type="ECO:0000313" key="1">
    <source>
        <dbReference type="EMBL" id="QGR19998.1"/>
    </source>
</evidence>
<name>A0A650CQC8_9CREN</name>
<proteinExistence type="predicted"/>
<dbReference type="OrthoDB" id="34497at2157"/>
<dbReference type="EMBL" id="CP045483">
    <property type="protein sequence ID" value="QGR19998.1"/>
    <property type="molecule type" value="Genomic_DNA"/>
</dbReference>
<dbReference type="AlphaFoldDB" id="A0A650CQC8"/>
<reference evidence="1 2" key="1">
    <citation type="submission" date="2019-10" db="EMBL/GenBank/DDBJ databases">
        <title>Genome Sequences from Six Type Strain Members of the Archaeal Family Sulfolobaceae: Acidianus ambivalens, Acidianus infernus, Metallosphaera prunae, Stygiolobus azoricus, Sulfolobus metallicus, and Sulfurisphaera ohwakuensis.</title>
        <authorList>
            <person name="Counts J.A."/>
            <person name="Kelly R.M."/>
        </authorList>
    </citation>
    <scope>NUCLEOTIDE SEQUENCE [LARGE SCALE GENOMIC DNA]</scope>
    <source>
        <strain evidence="1 2">FC6</strain>
    </source>
</reference>
<accession>A0A650CQC8</accession>
<evidence type="ECO:0000313" key="2">
    <source>
        <dbReference type="Proteomes" id="UP000423396"/>
    </source>
</evidence>
<dbReference type="Proteomes" id="UP000423396">
    <property type="component" value="Chromosome"/>
</dbReference>
<dbReference type="KEGG" id="sazo:D1868_08380"/>
<sequence>MKSLSVLSSKNEIKNLVEKTIEFSNKLDLQPIITFYLEDKLLRNLIKKLDNKLGKLFQENKFNRERFIQDAVKTLVEEDQKLASVKDKIINKKYIQYIYYAVPIDNVEVTIVRNNWVPPRAIILRGKVRFTFMPHTTFSELEQKINTQNEDDIIVEFENGVVINYERKRNIFTDFRNTSEVLQSKEQVIVTLAPTLDTYLLAAVIANNVYPWINRVRITRNGENLEYEIISGKASKEEVINGDTIDPLSKAELFYDYKAGKKLEIESIINGIIYKLPGI</sequence>
<protein>
    <submittedName>
        <fullName evidence="1">Uncharacterized protein</fullName>
    </submittedName>
</protein>
<organism evidence="1 2">
    <name type="scientific">Stygiolobus azoricus</name>
    <dbReference type="NCBI Taxonomy" id="41675"/>
    <lineage>
        <taxon>Archaea</taxon>
        <taxon>Thermoproteota</taxon>
        <taxon>Thermoprotei</taxon>
        <taxon>Sulfolobales</taxon>
        <taxon>Sulfolobaceae</taxon>
        <taxon>Stygiolobus</taxon>
    </lineage>
</organism>
<gene>
    <name evidence="1" type="ORF">D1868_08380</name>
</gene>